<name>A0A919N4G1_9ACTN</name>
<dbReference type="Proteomes" id="UP000629619">
    <property type="component" value="Unassembled WGS sequence"/>
</dbReference>
<evidence type="ECO:0000313" key="5">
    <source>
        <dbReference type="Proteomes" id="UP000629619"/>
    </source>
</evidence>
<evidence type="ECO:0000256" key="1">
    <source>
        <dbReference type="SAM" id="MobiDB-lite"/>
    </source>
</evidence>
<dbReference type="Pfam" id="PF20182">
    <property type="entry name" value="DUF6545"/>
    <property type="match status" value="1"/>
</dbReference>
<evidence type="ECO:0000259" key="3">
    <source>
        <dbReference type="Pfam" id="PF20182"/>
    </source>
</evidence>
<comment type="caution">
    <text evidence="4">The sequence shown here is derived from an EMBL/GenBank/DDBJ whole genome shotgun (WGS) entry which is preliminary data.</text>
</comment>
<feature type="domain" description="DUF6545" evidence="3">
    <location>
        <begin position="252"/>
        <end position="398"/>
    </location>
</feature>
<reference evidence="4" key="1">
    <citation type="submission" date="2021-01" db="EMBL/GenBank/DDBJ databases">
        <title>Whole genome shotgun sequence of Actinoplanes siamensis NBRC 109076.</title>
        <authorList>
            <person name="Komaki H."/>
            <person name="Tamura T."/>
        </authorList>
    </citation>
    <scope>NUCLEOTIDE SEQUENCE</scope>
    <source>
        <strain evidence="4">NBRC 109076</strain>
    </source>
</reference>
<feature type="region of interest" description="Disordered" evidence="1">
    <location>
        <begin position="407"/>
        <end position="426"/>
    </location>
</feature>
<feature type="transmembrane region" description="Helical" evidence="2">
    <location>
        <begin position="141"/>
        <end position="164"/>
    </location>
</feature>
<feature type="transmembrane region" description="Helical" evidence="2">
    <location>
        <begin position="176"/>
        <end position="197"/>
    </location>
</feature>
<dbReference type="InterPro" id="IPR050039">
    <property type="entry name" value="MAB_1171c-like"/>
</dbReference>
<dbReference type="NCBIfam" id="NF042915">
    <property type="entry name" value="MAB_1171c_fam"/>
    <property type="match status" value="1"/>
</dbReference>
<evidence type="ECO:0000313" key="4">
    <source>
        <dbReference type="EMBL" id="GIF04200.1"/>
    </source>
</evidence>
<sequence length="426" mass="44696">MPFVIAAILVAGSAAYKVWQLRRMTGTTSVRAGWSLVLCLGALAVALALQWPRAQAGVDAVLGASATANAVAPALAMIAACGYQCFVVSINDPSSAARRIRRRVGLVVLAVVVLVAANAVHGPAGHPALRAQDPVSYRSDWSGAVVFLAYVGYMSASAVDVARLAARFTRLGTAPLLRLGLLMVTGGSYLSGLYSALKLAGFAAGLVIDRNLDVVTAHATRPLIIVSALLISIGSTLPSWGRSVGAHRPAQWIGSYVSYLTLRPLWEALYAVKPQIALHPYTRWADRLLPGDLRFRLTRRVVEIQDGLLLLRPYRSGESHAVATDLARRAGLRGAELAATVEAVEIAWSLRAVSRAGDAGATGTPEPAAATAADVGGVTASVLAEVHWLSQVTQAFRRSPVVRAVLDEGEDGPAASDPARQARPSG</sequence>
<organism evidence="4 5">
    <name type="scientific">Actinoplanes siamensis</name>
    <dbReference type="NCBI Taxonomy" id="1223317"/>
    <lineage>
        <taxon>Bacteria</taxon>
        <taxon>Bacillati</taxon>
        <taxon>Actinomycetota</taxon>
        <taxon>Actinomycetes</taxon>
        <taxon>Micromonosporales</taxon>
        <taxon>Micromonosporaceae</taxon>
        <taxon>Actinoplanes</taxon>
    </lineage>
</organism>
<protein>
    <recommendedName>
        <fullName evidence="3">DUF6545 domain-containing protein</fullName>
    </recommendedName>
</protein>
<keyword evidence="2" id="KW-0472">Membrane</keyword>
<keyword evidence="5" id="KW-1185">Reference proteome</keyword>
<feature type="transmembrane region" description="Helical" evidence="2">
    <location>
        <begin position="31"/>
        <end position="49"/>
    </location>
</feature>
<gene>
    <name evidence="4" type="ORF">Asi03nite_17380</name>
</gene>
<proteinExistence type="predicted"/>
<keyword evidence="2" id="KW-0812">Transmembrane</keyword>
<dbReference type="AlphaFoldDB" id="A0A919N4G1"/>
<feature type="transmembrane region" description="Helical" evidence="2">
    <location>
        <begin position="104"/>
        <end position="121"/>
    </location>
</feature>
<dbReference type="InterPro" id="IPR046675">
    <property type="entry name" value="DUF6545"/>
</dbReference>
<dbReference type="EMBL" id="BOMW01000017">
    <property type="protein sequence ID" value="GIF04200.1"/>
    <property type="molecule type" value="Genomic_DNA"/>
</dbReference>
<evidence type="ECO:0000256" key="2">
    <source>
        <dbReference type="SAM" id="Phobius"/>
    </source>
</evidence>
<dbReference type="RefSeq" id="WP_203677894.1">
    <property type="nucleotide sequence ID" value="NZ_BOMW01000017.1"/>
</dbReference>
<accession>A0A919N4G1</accession>
<keyword evidence="2" id="KW-1133">Transmembrane helix</keyword>